<organism evidence="2 3">
    <name type="scientific">Ensete ventricosum</name>
    <name type="common">Abyssinian banana</name>
    <name type="synonym">Musa ensete</name>
    <dbReference type="NCBI Taxonomy" id="4639"/>
    <lineage>
        <taxon>Eukaryota</taxon>
        <taxon>Viridiplantae</taxon>
        <taxon>Streptophyta</taxon>
        <taxon>Embryophyta</taxon>
        <taxon>Tracheophyta</taxon>
        <taxon>Spermatophyta</taxon>
        <taxon>Magnoliopsida</taxon>
        <taxon>Liliopsida</taxon>
        <taxon>Zingiberales</taxon>
        <taxon>Musaceae</taxon>
        <taxon>Ensete</taxon>
    </lineage>
</organism>
<feature type="region of interest" description="Disordered" evidence="1">
    <location>
        <begin position="502"/>
        <end position="525"/>
    </location>
</feature>
<proteinExistence type="predicted"/>
<reference evidence="2 3" key="1">
    <citation type="journal article" date="2014" name="Agronomy (Basel)">
        <title>A Draft Genome Sequence for Ensete ventricosum, the Drought-Tolerant Tree Against Hunger.</title>
        <authorList>
            <person name="Harrison J."/>
            <person name="Moore K.A."/>
            <person name="Paszkiewicz K."/>
            <person name="Jones T."/>
            <person name="Grant M."/>
            <person name="Ambacheew D."/>
            <person name="Muzemil S."/>
            <person name="Studholme D.J."/>
        </authorList>
    </citation>
    <scope>NUCLEOTIDE SEQUENCE [LARGE SCALE GENOMIC DNA]</scope>
</reference>
<dbReference type="AlphaFoldDB" id="A0A426ZDN6"/>
<dbReference type="Proteomes" id="UP000287651">
    <property type="component" value="Unassembled WGS sequence"/>
</dbReference>
<feature type="region of interest" description="Disordered" evidence="1">
    <location>
        <begin position="587"/>
        <end position="615"/>
    </location>
</feature>
<sequence>MRTHPGLVHHMKGKVGNSKSHFRAASAYASLPFLRRRRRCCSHANGPPVNLGVTAPSRTIKARFALLPCTSCIFVPTRRSQQPPLLPVASCPHQPPIAHAAAVLFCCSRTTLLPLFFPRFSAANHTVAAFRSNCALLCQFLIFLPLSQSHLYRSRFHRCRTPLNLFRHPCRLCHRCPSLAVASPSAISSPLHPPLLSSTMPHPAITAAAAVAPSIVSCRQPPFQLAAHAVAPQLQPALLLPSSSSIVVVASHYRAAIQIGSITEPNEITAGYLTANGSLGRMTQPRSIHLTPKSMRRPCSNWRLHGLAGSRRITIHQEIQDKAGPWDHDAPTIDATRKPHEELQIKTRSHEQISGGCALANEGEVVVDRGKGKAAAAMVAGLQLGVDGADEGRRWLWWLLSMPVAKRKPWWRGWEQRHQGKEAAGAGGSDDGSAAAGRREWGRLGADLVERKQGRRKRAVVRFGERHGVARGRWSTATGNSCGQRLLGCRRWRQQLTTTAVASRGRIGQREMGSRGSSGRGGSGWRRGRRLEIRCCGWKKRAEAGFVRKMAAREGQRQLTVAMAMLATMRLGNGRWKETLAAIGGGRGRRDEEEAQAGVRRAVADANVGDDRGDG</sequence>
<dbReference type="EMBL" id="AMZH03007133">
    <property type="protein sequence ID" value="RRT62080.1"/>
    <property type="molecule type" value="Genomic_DNA"/>
</dbReference>
<gene>
    <name evidence="2" type="ORF">B296_00023505</name>
</gene>
<feature type="compositionally biased region" description="Gly residues" evidence="1">
    <location>
        <begin position="516"/>
        <end position="525"/>
    </location>
</feature>
<evidence type="ECO:0000256" key="1">
    <source>
        <dbReference type="SAM" id="MobiDB-lite"/>
    </source>
</evidence>
<accession>A0A426ZDN6</accession>
<protein>
    <submittedName>
        <fullName evidence="2">Uncharacterized protein</fullName>
    </submittedName>
</protein>
<name>A0A426ZDN6_ENSVE</name>
<evidence type="ECO:0000313" key="2">
    <source>
        <dbReference type="EMBL" id="RRT62080.1"/>
    </source>
</evidence>
<comment type="caution">
    <text evidence="2">The sequence shown here is derived from an EMBL/GenBank/DDBJ whole genome shotgun (WGS) entry which is preliminary data.</text>
</comment>
<evidence type="ECO:0000313" key="3">
    <source>
        <dbReference type="Proteomes" id="UP000287651"/>
    </source>
</evidence>